<dbReference type="AlphaFoldDB" id="A0A0A0B9A5"/>
<dbReference type="InterPro" id="IPR016024">
    <property type="entry name" value="ARM-type_fold"/>
</dbReference>
<evidence type="ECO:0000313" key="2">
    <source>
        <dbReference type="Proteomes" id="UP000029833"/>
    </source>
</evidence>
<keyword evidence="2" id="KW-1185">Reference proteome</keyword>
<dbReference type="SUPFAM" id="SSF48371">
    <property type="entry name" value="ARM repeat"/>
    <property type="match status" value="1"/>
</dbReference>
<dbReference type="EMBL" id="AXNT01000035">
    <property type="protein sequence ID" value="KGM02783.1"/>
    <property type="molecule type" value="Genomic_DNA"/>
</dbReference>
<proteinExistence type="predicted"/>
<sequence>MRAESDPERPSSTPRVVPEVAAGLRASRAEQFEDALRAAVDMGEAGDRLLAELDGLSGWRHVLVTAALGDVRGPAGRAVLLRTLSTGGAGTSDLRCAATLALAKRDEPGATPALAGLVDDRDHAVRLFALFGLAAIGDDSAYDVVLARVTAMLARRRTTEAFDFSPLTLAVTHLLRHVHQDARRASDLTSLLRRRRQHMTPGEHGWFTEHWPDLDAPDVSGPHRLPDPGPLQSQLLAHPLYASSAVH</sequence>
<dbReference type="Pfam" id="PF13646">
    <property type="entry name" value="HEAT_2"/>
    <property type="match status" value="1"/>
</dbReference>
<accession>A0A0A0B9A5</accession>
<dbReference type="RefSeq" id="WP_034627633.1">
    <property type="nucleotide sequence ID" value="NZ_AXNT01000035.1"/>
</dbReference>
<comment type="caution">
    <text evidence="1">The sequence shown here is derived from an EMBL/GenBank/DDBJ whole genome shotgun (WGS) entry which is preliminary data.</text>
</comment>
<evidence type="ECO:0000313" key="1">
    <source>
        <dbReference type="EMBL" id="KGM02783.1"/>
    </source>
</evidence>
<dbReference type="InterPro" id="IPR011989">
    <property type="entry name" value="ARM-like"/>
</dbReference>
<gene>
    <name evidence="1" type="ORF">Q760_11235</name>
</gene>
<organism evidence="1 2">
    <name type="scientific">Cellulomonas cellasea DSM 20118</name>
    <dbReference type="NCBI Taxonomy" id="1408250"/>
    <lineage>
        <taxon>Bacteria</taxon>
        <taxon>Bacillati</taxon>
        <taxon>Actinomycetota</taxon>
        <taxon>Actinomycetes</taxon>
        <taxon>Micrococcales</taxon>
        <taxon>Cellulomonadaceae</taxon>
        <taxon>Cellulomonas</taxon>
    </lineage>
</organism>
<dbReference type="Gene3D" id="1.25.10.10">
    <property type="entry name" value="Leucine-rich Repeat Variant"/>
    <property type="match status" value="1"/>
</dbReference>
<dbReference type="OrthoDB" id="3364884at2"/>
<dbReference type="Proteomes" id="UP000029833">
    <property type="component" value="Unassembled WGS sequence"/>
</dbReference>
<protein>
    <recommendedName>
        <fullName evidence="3">PBS lyase</fullName>
    </recommendedName>
</protein>
<evidence type="ECO:0008006" key="3">
    <source>
        <dbReference type="Google" id="ProtNLM"/>
    </source>
</evidence>
<name>A0A0A0B9A5_9CELL</name>
<reference evidence="1 2" key="1">
    <citation type="submission" date="2013-10" db="EMBL/GenBank/DDBJ databases">
        <authorList>
            <person name="Wang G."/>
            <person name="Zhuang W."/>
        </authorList>
    </citation>
    <scope>NUCLEOTIDE SEQUENCE [LARGE SCALE GENOMIC DNA]</scope>
    <source>
        <strain evidence="1 2">DSM 20118</strain>
    </source>
</reference>